<reference evidence="1" key="1">
    <citation type="journal article" date="2014" name="Front. Microbiol.">
        <title>High frequency of phylogenetically diverse reductive dehalogenase-homologous genes in deep subseafloor sedimentary metagenomes.</title>
        <authorList>
            <person name="Kawai M."/>
            <person name="Futagami T."/>
            <person name="Toyoda A."/>
            <person name="Takaki Y."/>
            <person name="Nishi S."/>
            <person name="Hori S."/>
            <person name="Arai W."/>
            <person name="Tsubouchi T."/>
            <person name="Morono Y."/>
            <person name="Uchiyama I."/>
            <person name="Ito T."/>
            <person name="Fujiyama A."/>
            <person name="Inagaki F."/>
            <person name="Takami H."/>
        </authorList>
    </citation>
    <scope>NUCLEOTIDE SEQUENCE</scope>
    <source>
        <strain evidence="1">Expedition CK06-06</strain>
    </source>
</reference>
<gene>
    <name evidence="1" type="ORF">S06H3_53589</name>
</gene>
<name>X1PMP4_9ZZZZ</name>
<sequence length="76" mass="8802">MNMKSTMPVKATDIVVRGMNDFLDGDIYQNVSERSEIIKRYRIDNVDFVTRRDLNKAELLGVMVEAVRFCIQCDDV</sequence>
<evidence type="ECO:0000313" key="1">
    <source>
        <dbReference type="EMBL" id="GAI57522.1"/>
    </source>
</evidence>
<dbReference type="AlphaFoldDB" id="X1PMP4"/>
<comment type="caution">
    <text evidence="1">The sequence shown here is derived from an EMBL/GenBank/DDBJ whole genome shotgun (WGS) entry which is preliminary data.</text>
</comment>
<dbReference type="EMBL" id="BARV01034183">
    <property type="protein sequence ID" value="GAI57522.1"/>
    <property type="molecule type" value="Genomic_DNA"/>
</dbReference>
<protein>
    <submittedName>
        <fullName evidence="1">Uncharacterized protein</fullName>
    </submittedName>
</protein>
<accession>X1PMP4</accession>
<organism evidence="1">
    <name type="scientific">marine sediment metagenome</name>
    <dbReference type="NCBI Taxonomy" id="412755"/>
    <lineage>
        <taxon>unclassified sequences</taxon>
        <taxon>metagenomes</taxon>
        <taxon>ecological metagenomes</taxon>
    </lineage>
</organism>
<proteinExistence type="predicted"/>